<name>A0A2H1L5P1_9MICO</name>
<accession>A0A2H1L5P1</accession>
<reference evidence="2" key="1">
    <citation type="submission" date="2017-03" db="EMBL/GenBank/DDBJ databases">
        <authorList>
            <person name="Monnet C."/>
        </authorList>
    </citation>
    <scope>NUCLEOTIDE SEQUENCE [LARGE SCALE GENOMIC DNA]</scope>
    <source>
        <strain evidence="2">SJ5-8</strain>
    </source>
</reference>
<dbReference type="AlphaFoldDB" id="A0A2H1L5P1"/>
<keyword evidence="2" id="KW-1185">Reference proteome</keyword>
<protein>
    <submittedName>
        <fullName evidence="1">Uncharacterized protein</fullName>
    </submittedName>
</protein>
<evidence type="ECO:0000313" key="1">
    <source>
        <dbReference type="EMBL" id="SMY12055.1"/>
    </source>
</evidence>
<gene>
    <name evidence="1" type="ORF">BJEO58_01649</name>
</gene>
<dbReference type="Proteomes" id="UP000234462">
    <property type="component" value="Unassembled WGS sequence"/>
</dbReference>
<proteinExistence type="predicted"/>
<sequence>MAEAGQGGAQAGVGVVGDLTDLGAVAEADHGLGVDGLDEGVVVAGAAADQDVAGQQGPSWGSAARARLARVGLQAPRIT</sequence>
<evidence type="ECO:0000313" key="2">
    <source>
        <dbReference type="Proteomes" id="UP000234462"/>
    </source>
</evidence>
<dbReference type="EMBL" id="FXZM01000007">
    <property type="protein sequence ID" value="SMY12055.1"/>
    <property type="molecule type" value="Genomic_DNA"/>
</dbReference>
<organism evidence="1 2">
    <name type="scientific">Brevibacterium jeotgali</name>
    <dbReference type="NCBI Taxonomy" id="1262550"/>
    <lineage>
        <taxon>Bacteria</taxon>
        <taxon>Bacillati</taxon>
        <taxon>Actinomycetota</taxon>
        <taxon>Actinomycetes</taxon>
        <taxon>Micrococcales</taxon>
        <taxon>Brevibacteriaceae</taxon>
        <taxon>Brevibacterium</taxon>
    </lineage>
</organism>